<accession>A0A2Z3GYC5</accession>
<evidence type="ECO:0000256" key="1">
    <source>
        <dbReference type="SAM" id="MobiDB-lite"/>
    </source>
</evidence>
<feature type="region of interest" description="Disordered" evidence="1">
    <location>
        <begin position="101"/>
        <end position="126"/>
    </location>
</feature>
<gene>
    <name evidence="2" type="ORF">C1280_01680</name>
</gene>
<proteinExistence type="predicted"/>
<protein>
    <submittedName>
        <fullName evidence="2">Uncharacterized protein</fullName>
    </submittedName>
</protein>
<name>A0A2Z3GYC5_9BACT</name>
<reference evidence="2 3" key="1">
    <citation type="submission" date="2018-01" db="EMBL/GenBank/DDBJ databases">
        <title>G. obscuriglobus.</title>
        <authorList>
            <person name="Franke J."/>
            <person name="Blomberg W."/>
            <person name="Selmecki A."/>
        </authorList>
    </citation>
    <scope>NUCLEOTIDE SEQUENCE [LARGE SCALE GENOMIC DNA]</scope>
    <source>
        <strain evidence="2 3">DSM 5831</strain>
    </source>
</reference>
<dbReference type="KEGG" id="gog:C1280_01680"/>
<dbReference type="EMBL" id="CP025958">
    <property type="protein sequence ID" value="AWM35855.1"/>
    <property type="molecule type" value="Genomic_DNA"/>
</dbReference>
<dbReference type="AlphaFoldDB" id="A0A2Z3GYC5"/>
<keyword evidence="3" id="KW-1185">Reference proteome</keyword>
<evidence type="ECO:0000313" key="2">
    <source>
        <dbReference type="EMBL" id="AWM35855.1"/>
    </source>
</evidence>
<dbReference type="Proteomes" id="UP000245802">
    <property type="component" value="Chromosome"/>
</dbReference>
<dbReference type="RefSeq" id="WP_010045360.1">
    <property type="nucleotide sequence ID" value="NZ_CP025958.1"/>
</dbReference>
<organism evidence="2 3">
    <name type="scientific">Gemmata obscuriglobus</name>
    <dbReference type="NCBI Taxonomy" id="114"/>
    <lineage>
        <taxon>Bacteria</taxon>
        <taxon>Pseudomonadati</taxon>
        <taxon>Planctomycetota</taxon>
        <taxon>Planctomycetia</taxon>
        <taxon>Gemmatales</taxon>
        <taxon>Gemmataceae</taxon>
        <taxon>Gemmata</taxon>
    </lineage>
</organism>
<evidence type="ECO:0000313" key="3">
    <source>
        <dbReference type="Proteomes" id="UP000245802"/>
    </source>
</evidence>
<sequence>MQLYTDSSDTHPLAEGDLVDVGRAILSQCTPEQRAEILAPAGPPPHRPADERRRYRAEELQAAREGRGLSRLRVWEPDDEARYDGPYVPLLRGGGYVFDPTEGDLVSETEPLPFVPAPDDAQLASA</sequence>